<dbReference type="EMBL" id="NMTR01000004">
    <property type="protein sequence ID" value="PDX62295.1"/>
    <property type="molecule type" value="Genomic_DNA"/>
</dbReference>
<organism evidence="1 2">
    <name type="scientific">Faecalibacterium langellae</name>
    <dbReference type="NCBI Taxonomy" id="3435293"/>
    <lineage>
        <taxon>Bacteria</taxon>
        <taxon>Bacillati</taxon>
        <taxon>Bacillota</taxon>
        <taxon>Clostridia</taxon>
        <taxon>Eubacteriales</taxon>
        <taxon>Oscillospiraceae</taxon>
        <taxon>Faecalibacterium</taxon>
    </lineage>
</organism>
<keyword evidence="2" id="KW-1185">Reference proteome</keyword>
<evidence type="ECO:0000313" key="2">
    <source>
        <dbReference type="Proteomes" id="UP000220959"/>
    </source>
</evidence>
<protein>
    <submittedName>
        <fullName evidence="1">HD family phosphohydrolase</fullName>
    </submittedName>
</protein>
<gene>
    <name evidence="1" type="ORF">CGS49_02570</name>
</gene>
<dbReference type="Proteomes" id="UP000220959">
    <property type="component" value="Unassembled WGS sequence"/>
</dbReference>
<reference evidence="1 2" key="1">
    <citation type="journal article" date="2017" name="Front. Microbiol.">
        <title>New Insights into the Diversity of the Genus Faecalibacterium.</title>
        <authorList>
            <person name="Benevides L."/>
            <person name="Burman S."/>
            <person name="Martin R."/>
            <person name="Robert V."/>
            <person name="Thomas M."/>
            <person name="Miquel S."/>
            <person name="Chain F."/>
            <person name="Sokol H."/>
            <person name="Bermudez-Humaran L.G."/>
            <person name="Morrison M."/>
            <person name="Langella P."/>
            <person name="Azevedo V.A."/>
            <person name="Chatel J.M."/>
            <person name="Soares S."/>
        </authorList>
    </citation>
    <scope>NUCLEOTIDE SEQUENCE [LARGE SCALE GENOMIC DNA]</scope>
    <source>
        <strain evidence="2">CNCM I-4541</strain>
    </source>
</reference>
<evidence type="ECO:0000313" key="1">
    <source>
        <dbReference type="EMBL" id="PDX62295.1"/>
    </source>
</evidence>
<proteinExistence type="predicted"/>
<sequence>MQLSETEREQLYEIVEKYDHHPEVQRMREYIQHGSVTTYQHCKNVALVSFWLNRRLHLHADETSLAVGALLHDFYLYDWHTKGTFHGLRRLFEMHGFSHPGYACVNAKRVFGVTKKEQSIIASHMWPLTFRHVPTCREAIIVCLADKYCAVVESMFQRSRAGTVVSGSVEIDGEEW</sequence>
<comment type="caution">
    <text evidence="1">The sequence shown here is derived from an EMBL/GenBank/DDBJ whole genome shotgun (WGS) entry which is preliminary data.</text>
</comment>
<accession>A0ACC9D312</accession>
<name>A0ACC9D312_9FIRM</name>